<evidence type="ECO:0000256" key="3">
    <source>
        <dbReference type="ARBA" id="ARBA00023027"/>
    </source>
</evidence>
<evidence type="ECO:0000256" key="2">
    <source>
        <dbReference type="ARBA" id="ARBA00023002"/>
    </source>
</evidence>
<dbReference type="InterPro" id="IPR005255">
    <property type="entry name" value="PdxA_fam"/>
</dbReference>
<dbReference type="EC" id="1.1.1.262" evidence="4"/>
<proteinExistence type="predicted"/>
<dbReference type="SUPFAM" id="SSF53659">
    <property type="entry name" value="Isocitrate/Isopropylmalate dehydrogenase-like"/>
    <property type="match status" value="1"/>
</dbReference>
<dbReference type="PANTHER" id="PTHR30004">
    <property type="entry name" value="4-HYDROXYTHREONINE-4-PHOSPHATE DEHYDROGENASE"/>
    <property type="match status" value="1"/>
</dbReference>
<protein>
    <submittedName>
        <fullName evidence="4">4-hydroxythreonine-4-phosphate dehydrogenase</fullName>
        <ecNumber evidence="4">1.1.1.262</ecNumber>
    </submittedName>
</protein>
<dbReference type="NCBIfam" id="TIGR00557">
    <property type="entry name" value="pdxA"/>
    <property type="match status" value="1"/>
</dbReference>
<dbReference type="GO" id="GO:0046872">
    <property type="term" value="F:metal ion binding"/>
    <property type="evidence" value="ECO:0007669"/>
    <property type="project" value="UniProtKB-KW"/>
</dbReference>
<dbReference type="GO" id="GO:0042823">
    <property type="term" value="P:pyridoxal phosphate biosynthetic process"/>
    <property type="evidence" value="ECO:0007669"/>
    <property type="project" value="TreeGrafter"/>
</dbReference>
<dbReference type="Pfam" id="PF04166">
    <property type="entry name" value="PdxA"/>
    <property type="match status" value="1"/>
</dbReference>
<organism evidence="4 5">
    <name type="scientific">Anaerobiospirillum thomasii</name>
    <dbReference type="NCBI Taxonomy" id="179995"/>
    <lineage>
        <taxon>Bacteria</taxon>
        <taxon>Pseudomonadati</taxon>
        <taxon>Pseudomonadota</taxon>
        <taxon>Gammaproteobacteria</taxon>
        <taxon>Aeromonadales</taxon>
        <taxon>Succinivibrionaceae</taxon>
        <taxon>Anaerobiospirillum</taxon>
    </lineage>
</organism>
<name>A0A2X0V570_9GAMM</name>
<keyword evidence="3" id="KW-0520">NAD</keyword>
<dbReference type="GO" id="GO:0008615">
    <property type="term" value="P:pyridoxine biosynthetic process"/>
    <property type="evidence" value="ECO:0007669"/>
    <property type="project" value="TreeGrafter"/>
</dbReference>
<gene>
    <name evidence="4" type="primary">pdxA</name>
    <name evidence="4" type="ORF">NCTC13093_01033</name>
</gene>
<dbReference type="EMBL" id="UAPV01000001">
    <property type="protein sequence ID" value="SPT69654.1"/>
    <property type="molecule type" value="Genomic_DNA"/>
</dbReference>
<dbReference type="GO" id="GO:0051287">
    <property type="term" value="F:NAD binding"/>
    <property type="evidence" value="ECO:0007669"/>
    <property type="project" value="InterPro"/>
</dbReference>
<dbReference type="RefSeq" id="WP_113743809.1">
    <property type="nucleotide sequence ID" value="NZ_UAPV01000001.1"/>
</dbReference>
<dbReference type="Gene3D" id="3.40.718.10">
    <property type="entry name" value="Isopropylmalate Dehydrogenase"/>
    <property type="match status" value="1"/>
</dbReference>
<evidence type="ECO:0000313" key="4">
    <source>
        <dbReference type="EMBL" id="SPT69654.1"/>
    </source>
</evidence>
<evidence type="ECO:0000313" key="5">
    <source>
        <dbReference type="Proteomes" id="UP000250086"/>
    </source>
</evidence>
<reference evidence="4 5" key="1">
    <citation type="submission" date="2018-06" db="EMBL/GenBank/DDBJ databases">
        <authorList>
            <consortium name="Pathogen Informatics"/>
            <person name="Doyle S."/>
        </authorList>
    </citation>
    <scope>NUCLEOTIDE SEQUENCE [LARGE SCALE GENOMIC DNA]</scope>
    <source>
        <strain evidence="4 5">NCTC13093</strain>
    </source>
</reference>
<dbReference type="PANTHER" id="PTHR30004:SF5">
    <property type="entry name" value="4-HYDROXYTHREONINE-4-PHOSPHATE DEHYDROGENASE"/>
    <property type="match status" value="1"/>
</dbReference>
<dbReference type="GO" id="GO:0050570">
    <property type="term" value="F:4-hydroxythreonine-4-phosphate dehydrogenase activity"/>
    <property type="evidence" value="ECO:0007669"/>
    <property type="project" value="UniProtKB-EC"/>
</dbReference>
<evidence type="ECO:0000256" key="1">
    <source>
        <dbReference type="ARBA" id="ARBA00022723"/>
    </source>
</evidence>
<keyword evidence="1" id="KW-0479">Metal-binding</keyword>
<keyword evidence="2 4" id="KW-0560">Oxidoreductase</keyword>
<dbReference type="AlphaFoldDB" id="A0A2X0V570"/>
<dbReference type="Proteomes" id="UP000250086">
    <property type="component" value="Unassembled WGS sequence"/>
</dbReference>
<accession>A0A2X0V570</accession>
<keyword evidence="5" id="KW-1185">Reference proteome</keyword>
<sequence length="347" mass="37996">MQNNLIALTPGEPSGVGIELIYHLAQTDRYQDIVVIGSKDLIQKRIIQTFSSIFKDKQKTQDKSFVIAPEDIVYTDYAQGSDTKAGYGCIRVLNIDAYDESVPGVLNIKNAPYVLNTLDRAIDGCLSGEFKALVTGPISKAVIDETGLKFTGHTEYLMQKSKAEHVVMMLGCSTLNVALVTTHLPLADIPSAINYDLIYKTVKIIDSDFKRFMGVKKPRILISGLNPHAGEGGHLGTEEIDFIIPCINDLQKEGIDIKGPYPADTMFCRHNLDKCDVFLTMYHDQGLPVLKFAGFDDGFNTTLGLPFIRTSVDHGTAPDIAGTGSASPNSLFVAIDKAMDMIKHGYN</sequence>